<comment type="caution">
    <text evidence="2">The sequence shown here is derived from an EMBL/GenBank/DDBJ whole genome shotgun (WGS) entry which is preliminary data.</text>
</comment>
<name>A0A7K3WP90_9FLAO</name>
<evidence type="ECO:0000313" key="2">
    <source>
        <dbReference type="EMBL" id="NEN23314.1"/>
    </source>
</evidence>
<evidence type="ECO:0000313" key="3">
    <source>
        <dbReference type="Proteomes" id="UP000486602"/>
    </source>
</evidence>
<dbReference type="Proteomes" id="UP000486602">
    <property type="component" value="Unassembled WGS sequence"/>
</dbReference>
<reference evidence="2 3" key="1">
    <citation type="submission" date="2020-02" db="EMBL/GenBank/DDBJ databases">
        <title>Out from the shadows clarifying the taxonomy of the family Cryomorphaceae and related taxa by utilizing the GTDB taxonomic framework.</title>
        <authorList>
            <person name="Bowman J.P."/>
        </authorList>
    </citation>
    <scope>NUCLEOTIDE SEQUENCE [LARGE SCALE GENOMIC DNA]</scope>
    <source>
        <strain evidence="2 3">QSSC 1-22</strain>
    </source>
</reference>
<keyword evidence="3" id="KW-1185">Reference proteome</keyword>
<dbReference type="RefSeq" id="WP_163284425.1">
    <property type="nucleotide sequence ID" value="NZ_JAAGVY010000010.1"/>
</dbReference>
<proteinExistence type="predicted"/>
<feature type="signal peptide" evidence="1">
    <location>
        <begin position="1"/>
        <end position="19"/>
    </location>
</feature>
<organism evidence="2 3">
    <name type="scientific">Cryomorpha ignava</name>
    <dbReference type="NCBI Taxonomy" id="101383"/>
    <lineage>
        <taxon>Bacteria</taxon>
        <taxon>Pseudomonadati</taxon>
        <taxon>Bacteroidota</taxon>
        <taxon>Flavobacteriia</taxon>
        <taxon>Flavobacteriales</taxon>
        <taxon>Cryomorphaceae</taxon>
        <taxon>Cryomorpha</taxon>
    </lineage>
</organism>
<evidence type="ECO:0008006" key="4">
    <source>
        <dbReference type="Google" id="ProtNLM"/>
    </source>
</evidence>
<evidence type="ECO:0000256" key="1">
    <source>
        <dbReference type="SAM" id="SignalP"/>
    </source>
</evidence>
<dbReference type="AlphaFoldDB" id="A0A7K3WP90"/>
<feature type="chain" id="PRO_5029472563" description="GLPGLI family protein" evidence="1">
    <location>
        <begin position="20"/>
        <end position="242"/>
    </location>
</feature>
<accession>A0A7K3WP90</accession>
<keyword evidence="1" id="KW-0732">Signal</keyword>
<dbReference type="EMBL" id="JAAGVY010000010">
    <property type="protein sequence ID" value="NEN23314.1"/>
    <property type="molecule type" value="Genomic_DNA"/>
</dbReference>
<protein>
    <recommendedName>
        <fullName evidence="4">GLPGLI family protein</fullName>
    </recommendedName>
</protein>
<gene>
    <name evidence="2" type="ORF">G3O08_07360</name>
</gene>
<sequence length="242" mass="26771">MKKFLIVLLVLAVAGFAAYQYFDESPPSGKKGEAAEALADKMLSAIGKDSWDAIPYIQWTFKDARHYVWDKQNDRAEIKWDDNVVKMNLDNQSGSVTKAGEQIEGEEKQEALEKAWGYWCNDSFWLNAPAKIRDSGTMRSIVKMDDGTDGLLVEYTSGGVTPGDAYLWALDEAGLPIYYKMWVSIIPVGGMKATWGDWKEVMGAKISTSHDLGSFSIPIGNLKAGKTLAEMGLGEDFFEGVD</sequence>